<keyword evidence="6 9" id="KW-0822">Tryptophan biosynthesis</keyword>
<evidence type="ECO:0000256" key="5">
    <source>
        <dbReference type="ARBA" id="ARBA00022605"/>
    </source>
</evidence>
<dbReference type="GO" id="GO:0004640">
    <property type="term" value="F:phosphoribosylanthranilate isomerase activity"/>
    <property type="evidence" value="ECO:0007669"/>
    <property type="project" value="UniProtKB-UniRule"/>
</dbReference>
<keyword evidence="8 9" id="KW-0413">Isomerase</keyword>
<evidence type="ECO:0000259" key="10">
    <source>
        <dbReference type="Pfam" id="PF00697"/>
    </source>
</evidence>
<proteinExistence type="inferred from homology"/>
<reference evidence="11" key="1">
    <citation type="submission" date="2021-02" db="EMBL/GenBank/DDBJ databases">
        <title>Natronoglycomyces albus gen. nov., sp. nov, a haloalkaliphilic actinobacterium from a soda solonchak soil.</title>
        <authorList>
            <person name="Sorokin D.Y."/>
            <person name="Khijniak T.V."/>
            <person name="Zakharycheva A.P."/>
            <person name="Boueva O.V."/>
            <person name="Ariskina E.V."/>
            <person name="Hahnke R.L."/>
            <person name="Bunk B."/>
            <person name="Sproer C."/>
            <person name="Schumann P."/>
            <person name="Evtushenko L.I."/>
            <person name="Kublanov I.V."/>
        </authorList>
    </citation>
    <scope>NUCLEOTIDE SEQUENCE</scope>
    <source>
        <strain evidence="11">DSM 106290</strain>
    </source>
</reference>
<accession>A0A895XKY0</accession>
<protein>
    <recommendedName>
        <fullName evidence="4 9">N-(5'-phosphoribosyl)anthranilate isomerase</fullName>
        <shortName evidence="9">PRAI</shortName>
        <ecNumber evidence="3 9">5.3.1.24</ecNumber>
    </recommendedName>
</protein>
<evidence type="ECO:0000256" key="3">
    <source>
        <dbReference type="ARBA" id="ARBA00012572"/>
    </source>
</evidence>
<dbReference type="CDD" id="cd00405">
    <property type="entry name" value="PRAI"/>
    <property type="match status" value="1"/>
</dbReference>
<dbReference type="EMBL" id="CP070496">
    <property type="protein sequence ID" value="QSB04462.1"/>
    <property type="molecule type" value="Genomic_DNA"/>
</dbReference>
<evidence type="ECO:0000256" key="8">
    <source>
        <dbReference type="ARBA" id="ARBA00023235"/>
    </source>
</evidence>
<gene>
    <name evidence="9" type="primary">trpF</name>
    <name evidence="11" type="ORF">JQS30_11790</name>
</gene>
<dbReference type="Gene3D" id="3.20.20.70">
    <property type="entry name" value="Aldolase class I"/>
    <property type="match status" value="1"/>
</dbReference>
<organism evidence="11 12">
    <name type="scientific">Natronoglycomyces albus</name>
    <dbReference type="NCBI Taxonomy" id="2811108"/>
    <lineage>
        <taxon>Bacteria</taxon>
        <taxon>Bacillati</taxon>
        <taxon>Actinomycetota</taxon>
        <taxon>Actinomycetes</taxon>
        <taxon>Glycomycetales</taxon>
        <taxon>Glycomycetaceae</taxon>
        <taxon>Natronoglycomyces</taxon>
    </lineage>
</organism>
<dbReference type="SUPFAM" id="SSF51366">
    <property type="entry name" value="Ribulose-phoshate binding barrel"/>
    <property type="match status" value="1"/>
</dbReference>
<comment type="pathway">
    <text evidence="2 9">Amino-acid biosynthesis; L-tryptophan biosynthesis; L-tryptophan from chorismate: step 3/5.</text>
</comment>
<evidence type="ECO:0000256" key="7">
    <source>
        <dbReference type="ARBA" id="ARBA00023141"/>
    </source>
</evidence>
<dbReference type="InterPro" id="IPR013785">
    <property type="entry name" value="Aldolase_TIM"/>
</dbReference>
<dbReference type="Pfam" id="PF00697">
    <property type="entry name" value="PRAI"/>
    <property type="match status" value="1"/>
</dbReference>
<dbReference type="PANTHER" id="PTHR42894">
    <property type="entry name" value="N-(5'-PHOSPHORIBOSYL)ANTHRANILATE ISOMERASE"/>
    <property type="match status" value="1"/>
</dbReference>
<feature type="domain" description="N-(5'phosphoribosyl) anthranilate isomerase (PRAI)" evidence="10">
    <location>
        <begin position="3"/>
        <end position="193"/>
    </location>
</feature>
<sequence>MFVKICGLTEFSHVEAAVDAGANAIGFLLSPSPRQVTVDRARSLAAAVPDSVLTVGVFAQEGPDEIRKIATQVGLRAVQLHGAYTQADFAALRDLPFAQVRAIAGSTEADTRCGAFGEDYLIVDSPRPGSGEEWDWSCLPSRPTGKWLLAGGLRPDTVARAIAQAKPWGVDVSSGVEKTRGVKDPSLIRRFVAAARCAQ</sequence>
<dbReference type="AlphaFoldDB" id="A0A895XKY0"/>
<evidence type="ECO:0000256" key="9">
    <source>
        <dbReference type="HAMAP-Rule" id="MF_00135"/>
    </source>
</evidence>
<dbReference type="InterPro" id="IPR001240">
    <property type="entry name" value="PRAI_dom"/>
</dbReference>
<dbReference type="Proteomes" id="UP000662939">
    <property type="component" value="Chromosome"/>
</dbReference>
<keyword evidence="7 9" id="KW-0057">Aromatic amino acid biosynthesis</keyword>
<dbReference type="UniPathway" id="UPA00035">
    <property type="reaction ID" value="UER00042"/>
</dbReference>
<evidence type="ECO:0000313" key="11">
    <source>
        <dbReference type="EMBL" id="QSB04462.1"/>
    </source>
</evidence>
<dbReference type="HAMAP" id="MF_00135">
    <property type="entry name" value="PRAI"/>
    <property type="match status" value="1"/>
</dbReference>
<dbReference type="InterPro" id="IPR011060">
    <property type="entry name" value="RibuloseP-bd_barrel"/>
</dbReference>
<comment type="catalytic activity">
    <reaction evidence="1 9">
        <text>N-(5-phospho-beta-D-ribosyl)anthranilate = 1-(2-carboxyphenylamino)-1-deoxy-D-ribulose 5-phosphate</text>
        <dbReference type="Rhea" id="RHEA:21540"/>
        <dbReference type="ChEBI" id="CHEBI:18277"/>
        <dbReference type="ChEBI" id="CHEBI:58613"/>
        <dbReference type="EC" id="5.3.1.24"/>
    </reaction>
</comment>
<comment type="similarity">
    <text evidence="9">Belongs to the TrpF family.</text>
</comment>
<evidence type="ECO:0000313" key="12">
    <source>
        <dbReference type="Proteomes" id="UP000662939"/>
    </source>
</evidence>
<evidence type="ECO:0000256" key="2">
    <source>
        <dbReference type="ARBA" id="ARBA00004664"/>
    </source>
</evidence>
<evidence type="ECO:0000256" key="6">
    <source>
        <dbReference type="ARBA" id="ARBA00022822"/>
    </source>
</evidence>
<dbReference type="GO" id="GO:0000162">
    <property type="term" value="P:L-tryptophan biosynthetic process"/>
    <property type="evidence" value="ECO:0007669"/>
    <property type="project" value="UniProtKB-UniRule"/>
</dbReference>
<dbReference type="InterPro" id="IPR044643">
    <property type="entry name" value="TrpF_fam"/>
</dbReference>
<keyword evidence="5 9" id="KW-0028">Amino-acid biosynthesis</keyword>
<dbReference type="RefSeq" id="WP_213170460.1">
    <property type="nucleotide sequence ID" value="NZ_CP070496.1"/>
</dbReference>
<evidence type="ECO:0000256" key="1">
    <source>
        <dbReference type="ARBA" id="ARBA00001164"/>
    </source>
</evidence>
<dbReference type="PANTHER" id="PTHR42894:SF1">
    <property type="entry name" value="N-(5'-PHOSPHORIBOSYL)ANTHRANILATE ISOMERASE"/>
    <property type="match status" value="1"/>
</dbReference>
<keyword evidence="12" id="KW-1185">Reference proteome</keyword>
<name>A0A895XKY0_9ACTN</name>
<dbReference type="EC" id="5.3.1.24" evidence="3 9"/>
<evidence type="ECO:0000256" key="4">
    <source>
        <dbReference type="ARBA" id="ARBA00022272"/>
    </source>
</evidence>
<dbReference type="KEGG" id="nav:JQS30_11790"/>